<keyword evidence="2" id="KW-0378">Hydrolase</keyword>
<accession>A0ABU1HXZ6</accession>
<dbReference type="Pfam" id="PF01019">
    <property type="entry name" value="G_glu_transpept"/>
    <property type="match status" value="1"/>
</dbReference>
<dbReference type="Gene3D" id="1.10.246.130">
    <property type="match status" value="1"/>
</dbReference>
<keyword evidence="2" id="KW-0012">Acyltransferase</keyword>
<dbReference type="PANTHER" id="PTHR43881:SF1">
    <property type="entry name" value="GAMMA-GLUTAMYLTRANSPEPTIDASE (AFU_ORTHOLOGUE AFUA_4G13580)"/>
    <property type="match status" value="1"/>
</dbReference>
<organism evidence="2 3">
    <name type="scientific">Microbacterium paludicola</name>
    <dbReference type="NCBI Taxonomy" id="300019"/>
    <lineage>
        <taxon>Bacteria</taxon>
        <taxon>Bacillati</taxon>
        <taxon>Actinomycetota</taxon>
        <taxon>Actinomycetes</taxon>
        <taxon>Micrococcales</taxon>
        <taxon>Microbacteriaceae</taxon>
        <taxon>Microbacterium</taxon>
    </lineage>
</organism>
<feature type="region of interest" description="Disordered" evidence="1">
    <location>
        <begin position="364"/>
        <end position="401"/>
    </location>
</feature>
<keyword evidence="2" id="KW-0808">Transferase</keyword>
<proteinExistence type="predicted"/>
<dbReference type="InterPro" id="IPR029055">
    <property type="entry name" value="Ntn_hydrolases_N"/>
</dbReference>
<evidence type="ECO:0000256" key="1">
    <source>
        <dbReference type="SAM" id="MobiDB-lite"/>
    </source>
</evidence>
<dbReference type="GO" id="GO:0103068">
    <property type="term" value="F:leukotriene C4 gamma-glutamyl transferase activity"/>
    <property type="evidence" value="ECO:0007669"/>
    <property type="project" value="UniProtKB-EC"/>
</dbReference>
<dbReference type="PRINTS" id="PR01210">
    <property type="entry name" value="GGTRANSPTASE"/>
</dbReference>
<dbReference type="InterPro" id="IPR043138">
    <property type="entry name" value="GGT_lsub"/>
</dbReference>
<dbReference type="SUPFAM" id="SSF56235">
    <property type="entry name" value="N-terminal nucleophile aminohydrolases (Ntn hydrolases)"/>
    <property type="match status" value="1"/>
</dbReference>
<evidence type="ECO:0000313" key="3">
    <source>
        <dbReference type="Proteomes" id="UP001260188"/>
    </source>
</evidence>
<keyword evidence="3" id="KW-1185">Reference proteome</keyword>
<dbReference type="PANTHER" id="PTHR43881">
    <property type="entry name" value="GAMMA-GLUTAMYLTRANSPEPTIDASE (AFU_ORTHOLOGUE AFUA_4G13580)"/>
    <property type="match status" value="1"/>
</dbReference>
<sequence>MTGGFSAPPAQTTRPLLTGTFGMAAATHWLATATAQAVLERGGNAFDAAAAGGFVLQVVEPHLNGPGGDLVGLFHAAGDARPRVLMGQGPAPREATIEHYRAEGLEAVPGAGALAAAVPGAVDAWLVLLRDYGTWELADVLAFAIGYARDGHPLLASAAATIERVAQLFRDEWPSSAALWLPGGSAPRAGDLFRNPALAQVFESLIDAGRGAADRAARVDAARTEWKTGVVAQATGAFVARPHRHSTGGRHAGVITAADFAAFSAGYEQPLTTVFRGRTIVKAGAWTQGPALLEALALLDPLPADLIDPATPEGAHTIVEALKLALADRDAHFGDDSAISEILDPAFLAGRRAQLLPDASHEWRPGALSGRAPHRPPLIRPDGTSVAGTGEPTVGRAGQTRGDTCHIDVVDRWGNIIAVTPSGGWLQSSPAIPELGFALGTRLQMTWLDETSPAALRPGARPRTTLSPTLVMTGDRTDIAMGTPGGDQQDQWQLPMLLRMLVGGWDAQSAIDAPTLHTTAMIDSFWPRTWTPAGVVMEDRLGDDVAAGLRSRGHDVTQVGPWSLGRLSAVGIDRGRGLLWAAAKPARDAGLRGRTVTRSSAVRRTRDGGIGAR</sequence>
<evidence type="ECO:0000313" key="2">
    <source>
        <dbReference type="EMBL" id="MDR6166509.1"/>
    </source>
</evidence>
<dbReference type="EMBL" id="JAVIZA010000001">
    <property type="protein sequence ID" value="MDR6166509.1"/>
    <property type="molecule type" value="Genomic_DNA"/>
</dbReference>
<comment type="caution">
    <text evidence="2">The sequence shown here is derived from an EMBL/GenBank/DDBJ whole genome shotgun (WGS) entry which is preliminary data.</text>
</comment>
<dbReference type="EC" id="2.3.2.2" evidence="2"/>
<dbReference type="Gene3D" id="3.60.20.40">
    <property type="match status" value="1"/>
</dbReference>
<dbReference type="GO" id="GO:0036374">
    <property type="term" value="F:glutathione hydrolase activity"/>
    <property type="evidence" value="ECO:0007669"/>
    <property type="project" value="UniProtKB-EC"/>
</dbReference>
<protein>
    <submittedName>
        <fullName evidence="2">Gamma-glutamyltranspeptidase/glutathione hydrolase</fullName>
        <ecNumber evidence="2">2.3.2.2</ecNumber>
        <ecNumber evidence="2">3.4.19.13</ecNumber>
    </submittedName>
</protein>
<dbReference type="EC" id="3.4.19.13" evidence="2"/>
<reference evidence="2 3" key="1">
    <citation type="submission" date="2023-08" db="EMBL/GenBank/DDBJ databases">
        <title>Functional and genomic diversity of the sorghum phyllosphere microbiome.</title>
        <authorList>
            <person name="Shade A."/>
        </authorList>
    </citation>
    <scope>NUCLEOTIDE SEQUENCE [LARGE SCALE GENOMIC DNA]</scope>
    <source>
        <strain evidence="2 3">SORGH_AS_0919</strain>
    </source>
</reference>
<dbReference type="InterPro" id="IPR043137">
    <property type="entry name" value="GGT_ssub_C"/>
</dbReference>
<gene>
    <name evidence="2" type="ORF">QE367_000713</name>
</gene>
<name>A0ABU1HXZ6_9MICO</name>
<dbReference type="InterPro" id="IPR052896">
    <property type="entry name" value="GGT-like_enzyme"/>
</dbReference>
<dbReference type="Proteomes" id="UP001260188">
    <property type="component" value="Unassembled WGS sequence"/>
</dbReference>